<evidence type="ECO:0000256" key="1">
    <source>
        <dbReference type="SAM" id="Phobius"/>
    </source>
</evidence>
<evidence type="ECO:0000313" key="2">
    <source>
        <dbReference type="EMBL" id="MFD1461824.1"/>
    </source>
</evidence>
<comment type="caution">
    <text evidence="2">The sequence shown here is derived from an EMBL/GenBank/DDBJ whole genome shotgun (WGS) entry which is preliminary data.</text>
</comment>
<proteinExistence type="predicted"/>
<keyword evidence="3" id="KW-1185">Reference proteome</keyword>
<keyword evidence="1" id="KW-0472">Membrane</keyword>
<protein>
    <recommendedName>
        <fullName evidence="4">DUF1275 domain-containing protein</fullName>
    </recommendedName>
</protein>
<feature type="transmembrane region" description="Helical" evidence="1">
    <location>
        <begin position="122"/>
        <end position="139"/>
    </location>
</feature>
<keyword evidence="1" id="KW-1133">Transmembrane helix</keyword>
<gene>
    <name evidence="2" type="ORF">ACFQ5D_10425</name>
</gene>
<accession>A0ABW4DDT3</accession>
<dbReference type="RefSeq" id="WP_229525208.1">
    <property type="nucleotide sequence ID" value="NZ_JAFFQR010000095.1"/>
</dbReference>
<organism evidence="2 3">
    <name type="scientific">Paenibacillus farraposensis</name>
    <dbReference type="NCBI Taxonomy" id="2807095"/>
    <lineage>
        <taxon>Bacteria</taxon>
        <taxon>Bacillati</taxon>
        <taxon>Bacillota</taxon>
        <taxon>Bacilli</taxon>
        <taxon>Bacillales</taxon>
        <taxon>Paenibacillaceae</taxon>
        <taxon>Paenibacillus</taxon>
    </lineage>
</organism>
<feature type="transmembrane region" description="Helical" evidence="1">
    <location>
        <begin position="160"/>
        <end position="179"/>
    </location>
</feature>
<dbReference type="Proteomes" id="UP001597340">
    <property type="component" value="Unassembled WGS sequence"/>
</dbReference>
<feature type="transmembrane region" description="Helical" evidence="1">
    <location>
        <begin position="6"/>
        <end position="26"/>
    </location>
</feature>
<name>A0ABW4DDT3_9BACL</name>
<feature type="transmembrane region" description="Helical" evidence="1">
    <location>
        <begin position="185"/>
        <end position="201"/>
    </location>
</feature>
<feature type="transmembrane region" description="Helical" evidence="1">
    <location>
        <begin position="81"/>
        <end position="102"/>
    </location>
</feature>
<evidence type="ECO:0008006" key="4">
    <source>
        <dbReference type="Google" id="ProtNLM"/>
    </source>
</evidence>
<evidence type="ECO:0000313" key="3">
    <source>
        <dbReference type="Proteomes" id="UP001597340"/>
    </source>
</evidence>
<sequence length="208" mass="23720">MWEPLRFLLFSTAEAMAAFFLMTAIFRLRGIDYVWQALFVSLIMNLQSYMLREETSLSYLAPIVNILLFTFLLETVIKVPILWSTIISIAGVFLYGAVQAIILATTFNGMDSSHLQNTTQGALLQALSSALVFLMSWFLNTFRIGFTFDLERLRFKWEHTIVTILIVMSLVAAAFLMYAADLALIIIYFVLAAGMFLYYALKKEREEG</sequence>
<feature type="transmembrane region" description="Helical" evidence="1">
    <location>
        <begin position="57"/>
        <end position="74"/>
    </location>
</feature>
<reference evidence="3" key="1">
    <citation type="journal article" date="2019" name="Int. J. Syst. Evol. Microbiol.">
        <title>The Global Catalogue of Microorganisms (GCM) 10K type strain sequencing project: providing services to taxonomists for standard genome sequencing and annotation.</title>
        <authorList>
            <consortium name="The Broad Institute Genomics Platform"/>
            <consortium name="The Broad Institute Genome Sequencing Center for Infectious Disease"/>
            <person name="Wu L."/>
            <person name="Ma J."/>
        </authorList>
    </citation>
    <scope>NUCLEOTIDE SEQUENCE [LARGE SCALE GENOMIC DNA]</scope>
    <source>
        <strain evidence="3">CCM 9147</strain>
    </source>
</reference>
<dbReference type="EMBL" id="JBHTNZ010000011">
    <property type="protein sequence ID" value="MFD1461824.1"/>
    <property type="molecule type" value="Genomic_DNA"/>
</dbReference>
<keyword evidence="1" id="KW-0812">Transmembrane</keyword>